<evidence type="ECO:0000256" key="11">
    <source>
        <dbReference type="SAM" id="SignalP"/>
    </source>
</evidence>
<dbReference type="Pfam" id="PF01415">
    <property type="entry name" value="IL7"/>
    <property type="match status" value="1"/>
</dbReference>
<keyword evidence="9" id="KW-0325">Glycoprotein</keyword>
<dbReference type="Proteomes" id="UP000694403">
    <property type="component" value="Unplaced"/>
</dbReference>
<keyword evidence="13" id="KW-1185">Reference proteome</keyword>
<organism evidence="12 13">
    <name type="scientific">Chelydra serpentina</name>
    <name type="common">Snapping turtle</name>
    <name type="synonym">Testudo serpentina</name>
    <dbReference type="NCBI Taxonomy" id="8475"/>
    <lineage>
        <taxon>Eukaryota</taxon>
        <taxon>Metazoa</taxon>
        <taxon>Chordata</taxon>
        <taxon>Craniata</taxon>
        <taxon>Vertebrata</taxon>
        <taxon>Euteleostomi</taxon>
        <taxon>Archelosauria</taxon>
        <taxon>Testudinata</taxon>
        <taxon>Testudines</taxon>
        <taxon>Cryptodira</taxon>
        <taxon>Durocryptodira</taxon>
        <taxon>Americhelydia</taxon>
        <taxon>Chelydroidea</taxon>
        <taxon>Chelydridae</taxon>
        <taxon>Chelydra</taxon>
    </lineage>
</organism>
<evidence type="ECO:0000313" key="13">
    <source>
        <dbReference type="Proteomes" id="UP000694403"/>
    </source>
</evidence>
<keyword evidence="10" id="KW-0472">Membrane</keyword>
<dbReference type="GO" id="GO:0005125">
    <property type="term" value="F:cytokine activity"/>
    <property type="evidence" value="ECO:0007669"/>
    <property type="project" value="UniProtKB-KW"/>
</dbReference>
<keyword evidence="10" id="KW-0812">Transmembrane</keyword>
<dbReference type="PANTHER" id="PTHR48492:SF1">
    <property type="entry name" value="INTERLEUKIN-7"/>
    <property type="match status" value="1"/>
</dbReference>
<keyword evidence="10" id="KW-1133">Transmembrane helix</keyword>
<evidence type="ECO:0000256" key="9">
    <source>
        <dbReference type="ARBA" id="ARBA00023180"/>
    </source>
</evidence>
<dbReference type="InterPro" id="IPR038325">
    <property type="entry name" value="IL7_sf"/>
</dbReference>
<reference evidence="12" key="2">
    <citation type="submission" date="2025-09" db="UniProtKB">
        <authorList>
            <consortium name="Ensembl"/>
        </authorList>
    </citation>
    <scope>IDENTIFICATION</scope>
</reference>
<sequence length="192" mass="22143">MESGGQATPGCLGSHIFFRSVFGILPLFVVLLPVNSSTCVMENTTVIREKYENILSHDIDLLENMSEEYRDRCCRNKRRENPSAIFCNDTQEIRSLQNMACDLLKFFYKQKINKDFRWQTALVSCMTLEILQCRCDRGSKNRKVCILITQSSKDTEGAQGPKKKCCQELCELKETISSLRSCWNKFEKDIAR</sequence>
<dbReference type="PANTHER" id="PTHR48492">
    <property type="entry name" value="INTERLEUKIN-7"/>
    <property type="match status" value="1"/>
</dbReference>
<name>A0A8C3RYM2_CHESE</name>
<keyword evidence="4" id="KW-0202">Cytokine</keyword>
<comment type="similarity">
    <text evidence="2">Belongs to the IL-7/IL-9 family.</text>
</comment>
<evidence type="ECO:0000256" key="2">
    <source>
        <dbReference type="ARBA" id="ARBA00007621"/>
    </source>
</evidence>
<evidence type="ECO:0000313" key="12">
    <source>
        <dbReference type="Ensembl" id="ENSCSRP00000005066.1"/>
    </source>
</evidence>
<keyword evidence="7" id="KW-0339">Growth factor</keyword>
<evidence type="ECO:0000256" key="10">
    <source>
        <dbReference type="SAM" id="Phobius"/>
    </source>
</evidence>
<evidence type="ECO:0000256" key="8">
    <source>
        <dbReference type="ARBA" id="ARBA00023157"/>
    </source>
</evidence>
<feature type="chain" id="PRO_5034918413" description="Interleukin-7" evidence="11">
    <location>
        <begin position="24"/>
        <end position="192"/>
    </location>
</feature>
<dbReference type="Ensembl" id="ENSCSRT00000005228.1">
    <property type="protein sequence ID" value="ENSCSRP00000005066.1"/>
    <property type="gene ID" value="ENSCSRG00000003798.1"/>
</dbReference>
<dbReference type="PRINTS" id="PR00435">
    <property type="entry name" value="INTERLEUKIN7"/>
</dbReference>
<dbReference type="GO" id="GO:0005139">
    <property type="term" value="F:interleukin-7 receptor binding"/>
    <property type="evidence" value="ECO:0007669"/>
    <property type="project" value="InterPro"/>
</dbReference>
<dbReference type="InterPro" id="IPR001181">
    <property type="entry name" value="IL-7"/>
</dbReference>
<comment type="subcellular location">
    <subcellularLocation>
        <location evidence="1">Secreted</location>
    </subcellularLocation>
</comment>
<evidence type="ECO:0000256" key="5">
    <source>
        <dbReference type="ARBA" id="ARBA00022525"/>
    </source>
</evidence>
<reference evidence="12" key="1">
    <citation type="submission" date="2025-08" db="UniProtKB">
        <authorList>
            <consortium name="Ensembl"/>
        </authorList>
    </citation>
    <scope>IDENTIFICATION</scope>
</reference>
<evidence type="ECO:0000256" key="3">
    <source>
        <dbReference type="ARBA" id="ARBA00019460"/>
    </source>
</evidence>
<proteinExistence type="inferred from homology"/>
<dbReference type="GO" id="GO:0006955">
    <property type="term" value="P:immune response"/>
    <property type="evidence" value="ECO:0007669"/>
    <property type="project" value="InterPro"/>
</dbReference>
<keyword evidence="5" id="KW-0964">Secreted</keyword>
<accession>A0A8C3RYM2</accession>
<evidence type="ECO:0000256" key="4">
    <source>
        <dbReference type="ARBA" id="ARBA00022514"/>
    </source>
</evidence>
<dbReference type="AlphaFoldDB" id="A0A8C3RYM2"/>
<feature type="signal peptide" evidence="11">
    <location>
        <begin position="1"/>
        <end position="23"/>
    </location>
</feature>
<keyword evidence="8" id="KW-1015">Disulfide bond</keyword>
<keyword evidence="6 11" id="KW-0732">Signal</keyword>
<dbReference type="Gene3D" id="1.20.1250.50">
    <property type="match status" value="1"/>
</dbReference>
<evidence type="ECO:0000256" key="6">
    <source>
        <dbReference type="ARBA" id="ARBA00022729"/>
    </source>
</evidence>
<evidence type="ECO:0000256" key="7">
    <source>
        <dbReference type="ARBA" id="ARBA00023030"/>
    </source>
</evidence>
<feature type="transmembrane region" description="Helical" evidence="10">
    <location>
        <begin position="16"/>
        <end position="34"/>
    </location>
</feature>
<dbReference type="GO" id="GO:0005615">
    <property type="term" value="C:extracellular space"/>
    <property type="evidence" value="ECO:0007669"/>
    <property type="project" value="UniProtKB-KW"/>
</dbReference>
<protein>
    <recommendedName>
        <fullName evidence="3">Interleukin-7</fullName>
    </recommendedName>
</protein>
<evidence type="ECO:0000256" key="1">
    <source>
        <dbReference type="ARBA" id="ARBA00004613"/>
    </source>
</evidence>
<dbReference type="GO" id="GO:0008083">
    <property type="term" value="F:growth factor activity"/>
    <property type="evidence" value="ECO:0007669"/>
    <property type="project" value="UniProtKB-KW"/>
</dbReference>